<organism evidence="4 5">
    <name type="scientific">Limosilactobacillus mucosae LM1</name>
    <dbReference type="NCBI Taxonomy" id="1130798"/>
    <lineage>
        <taxon>Bacteria</taxon>
        <taxon>Bacillati</taxon>
        <taxon>Bacillota</taxon>
        <taxon>Bacilli</taxon>
        <taxon>Lactobacillales</taxon>
        <taxon>Lactobacillaceae</taxon>
        <taxon>Limosilactobacillus</taxon>
    </lineage>
</organism>
<dbReference type="Gene3D" id="3.40.50.720">
    <property type="entry name" value="NAD(P)-binding Rossmann-like Domain"/>
    <property type="match status" value="1"/>
</dbReference>
<dbReference type="STRING" id="1130798.LBLM1_07080"/>
<dbReference type="InterPro" id="IPR011032">
    <property type="entry name" value="GroES-like_sf"/>
</dbReference>
<keyword evidence="1" id="KW-0521">NADP</keyword>
<dbReference type="InterPro" id="IPR036291">
    <property type="entry name" value="NAD(P)-bd_dom_sf"/>
</dbReference>
<evidence type="ECO:0000256" key="1">
    <source>
        <dbReference type="ARBA" id="ARBA00022857"/>
    </source>
</evidence>
<name>A0A0D4CNF8_LIMMU</name>
<dbReference type="EMBL" id="CP011013">
    <property type="protein sequence ID" value="AJT51475.1"/>
    <property type="molecule type" value="Genomic_DNA"/>
</dbReference>
<dbReference type="Pfam" id="PF13602">
    <property type="entry name" value="ADH_zinc_N_2"/>
    <property type="match status" value="1"/>
</dbReference>
<evidence type="ECO:0000313" key="5">
    <source>
        <dbReference type="Proteomes" id="UP000003645"/>
    </source>
</evidence>
<evidence type="ECO:0000313" key="4">
    <source>
        <dbReference type="EMBL" id="AJT51475.1"/>
    </source>
</evidence>
<proteinExistence type="predicted"/>
<feature type="domain" description="Enoyl reductase (ER)" evidence="3">
    <location>
        <begin position="10"/>
        <end position="313"/>
    </location>
</feature>
<dbReference type="SMART" id="SM00829">
    <property type="entry name" value="PKS_ER"/>
    <property type="match status" value="1"/>
</dbReference>
<dbReference type="SUPFAM" id="SSF50129">
    <property type="entry name" value="GroES-like"/>
    <property type="match status" value="1"/>
</dbReference>
<dbReference type="InterPro" id="IPR020843">
    <property type="entry name" value="ER"/>
</dbReference>
<dbReference type="Gene3D" id="3.90.180.10">
    <property type="entry name" value="Medium-chain alcohol dehydrogenases, catalytic domain"/>
    <property type="match status" value="1"/>
</dbReference>
<dbReference type="PANTHER" id="PTHR48106">
    <property type="entry name" value="QUINONE OXIDOREDUCTASE PIG3-RELATED"/>
    <property type="match status" value="1"/>
</dbReference>
<dbReference type="GO" id="GO:0016651">
    <property type="term" value="F:oxidoreductase activity, acting on NAD(P)H"/>
    <property type="evidence" value="ECO:0007669"/>
    <property type="project" value="TreeGrafter"/>
</dbReference>
<dbReference type="KEGG" id="lmu:LBLM1_07080"/>
<dbReference type="Pfam" id="PF08240">
    <property type="entry name" value="ADH_N"/>
    <property type="match status" value="1"/>
</dbReference>
<gene>
    <name evidence="4" type="ORF">LBLM1_07080</name>
</gene>
<dbReference type="PANTHER" id="PTHR48106:SF18">
    <property type="entry name" value="QUINONE OXIDOREDUCTASE PIG3"/>
    <property type="match status" value="1"/>
</dbReference>
<dbReference type="GO" id="GO:0070402">
    <property type="term" value="F:NADPH binding"/>
    <property type="evidence" value="ECO:0007669"/>
    <property type="project" value="TreeGrafter"/>
</dbReference>
<dbReference type="Proteomes" id="UP000003645">
    <property type="component" value="Chromosome"/>
</dbReference>
<dbReference type="InterPro" id="IPR013154">
    <property type="entry name" value="ADH-like_N"/>
</dbReference>
<keyword evidence="2" id="KW-0560">Oxidoreductase</keyword>
<keyword evidence="5" id="KW-1185">Reference proteome</keyword>
<dbReference type="AlphaFoldDB" id="A0A0D4CNF8"/>
<protein>
    <submittedName>
        <fullName evidence="4">Quinone oxidoreductase</fullName>
    </submittedName>
</protein>
<dbReference type="OrthoDB" id="9792162at2"/>
<evidence type="ECO:0000256" key="2">
    <source>
        <dbReference type="ARBA" id="ARBA00023002"/>
    </source>
</evidence>
<dbReference type="HOGENOM" id="CLU_026673_3_4_9"/>
<sequence>MKAAVVYEAGGPEQLKVEMVKQPEVKAGWSLVKVMGFGINHSEIFTRKGESPSVKFPRILGIECVGVVEESTSPNLKNGQKVVSFMGEMGRAYDGGYAQYCLLPNDNIFPIKSNLSWPEIAAIPETYYTAYMSLKNLRINENDKVLVRGATSGVGYAFLKLLRGRYPNINCVGTSRSENKRALLEQAGYDEVIIDQDNILQTDESFDRILDLIGPAAILDTFKHINKQGIICITGLLGNQWSFDFEPLEELPNSTYLTIADSSDRNQTDVSDLFSYIEKYHVNVKPEKIFSLDDIQEAHRYLESSNSFGKVVVCPN</sequence>
<dbReference type="SUPFAM" id="SSF51735">
    <property type="entry name" value="NAD(P)-binding Rossmann-fold domains"/>
    <property type="match status" value="1"/>
</dbReference>
<accession>A0A0D4CNF8</accession>
<evidence type="ECO:0000259" key="3">
    <source>
        <dbReference type="SMART" id="SM00829"/>
    </source>
</evidence>
<reference evidence="4 5" key="1">
    <citation type="journal article" date="2012" name="J. Bacteriol.">
        <title>Genome sequence of Lactobacillus mucosae LM1, isolated from piglet feces.</title>
        <authorList>
            <person name="Lee J.H."/>
            <person name="Valeriano V.D."/>
            <person name="Shin Y.R."/>
            <person name="Chae J.P."/>
            <person name="Kim G.B."/>
            <person name="Ham J.S."/>
            <person name="Chun J."/>
            <person name="Kang D.K."/>
        </authorList>
    </citation>
    <scope>NUCLEOTIDE SEQUENCE [LARGE SCALE GENOMIC DNA]</scope>
    <source>
        <strain evidence="4 5">LM1</strain>
    </source>
</reference>